<keyword evidence="2" id="KW-1185">Reference proteome</keyword>
<dbReference type="AlphaFoldDB" id="A0AAV1BAN5"/>
<dbReference type="EMBL" id="OX451741">
    <property type="protein sequence ID" value="CAI8618450.1"/>
    <property type="molecule type" value="Genomic_DNA"/>
</dbReference>
<protein>
    <submittedName>
        <fullName evidence="1">Uncharacterized protein</fullName>
    </submittedName>
</protein>
<sequence length="114" mass="12499">MLNIKASSSNHIPSLATSLISVVEALAFSCKVVAIVLTSDLSFFQNLFKGGNMEMAYELAYNMFKASSIFSFVSTGHGDALAPGSPFKEKDIWKWKVEAMEIKCTNLQKELVAL</sequence>
<proteinExistence type="predicted"/>
<dbReference type="Proteomes" id="UP001157006">
    <property type="component" value="Chromosome 6"/>
</dbReference>
<name>A0AAV1BAN5_VICFA</name>
<reference evidence="1 2" key="1">
    <citation type="submission" date="2023-01" db="EMBL/GenBank/DDBJ databases">
        <authorList>
            <person name="Kreplak J."/>
        </authorList>
    </citation>
    <scope>NUCLEOTIDE SEQUENCE [LARGE SCALE GENOMIC DNA]</scope>
</reference>
<evidence type="ECO:0000313" key="2">
    <source>
        <dbReference type="Proteomes" id="UP001157006"/>
    </source>
</evidence>
<gene>
    <name evidence="1" type="ORF">VFH_VI123600</name>
</gene>
<evidence type="ECO:0000313" key="1">
    <source>
        <dbReference type="EMBL" id="CAI8618450.1"/>
    </source>
</evidence>
<accession>A0AAV1BAN5</accession>
<organism evidence="1 2">
    <name type="scientific">Vicia faba</name>
    <name type="common">Broad bean</name>
    <name type="synonym">Faba vulgaris</name>
    <dbReference type="NCBI Taxonomy" id="3906"/>
    <lineage>
        <taxon>Eukaryota</taxon>
        <taxon>Viridiplantae</taxon>
        <taxon>Streptophyta</taxon>
        <taxon>Embryophyta</taxon>
        <taxon>Tracheophyta</taxon>
        <taxon>Spermatophyta</taxon>
        <taxon>Magnoliopsida</taxon>
        <taxon>eudicotyledons</taxon>
        <taxon>Gunneridae</taxon>
        <taxon>Pentapetalae</taxon>
        <taxon>rosids</taxon>
        <taxon>fabids</taxon>
        <taxon>Fabales</taxon>
        <taxon>Fabaceae</taxon>
        <taxon>Papilionoideae</taxon>
        <taxon>50 kb inversion clade</taxon>
        <taxon>NPAAA clade</taxon>
        <taxon>Hologalegina</taxon>
        <taxon>IRL clade</taxon>
        <taxon>Fabeae</taxon>
        <taxon>Vicia</taxon>
    </lineage>
</organism>